<dbReference type="PANTHER" id="PTHR11075:SF54">
    <property type="entry name" value="LARGE RIBOSOMAL SUBUNIT PROTEIN ML62"/>
    <property type="match status" value="1"/>
</dbReference>
<dbReference type="SUPFAM" id="SSF75620">
    <property type="entry name" value="Release factor"/>
    <property type="match status" value="1"/>
</dbReference>
<dbReference type="Proteomes" id="UP000235786">
    <property type="component" value="Unassembled WGS sequence"/>
</dbReference>
<sequence length="224" mass="25208">MIASVHASCFPNSLITPSSQTTLCNLAAAMLHLHVLKSFPKSRSRNQLGLLQDCRAYSSRSSSENDVADLDAAREWFRKFNKSTIPEKIAKTEFSRSGGAGGQKVNKTSSKATTVWELYALYPHVPKVLHQGLRDSRYYVHSSDSIKMQCDSSRSQSDNRAENHQKLFDEITRIYKQRVPGITPPEQMKKIEQLKKAENSARLRMKKLHGDKKRARTGGDGGRD</sequence>
<keyword evidence="5" id="KW-1185">Reference proteome</keyword>
<dbReference type="AlphaFoldDB" id="A0A2J6RVA7"/>
<dbReference type="PANTHER" id="PTHR11075">
    <property type="entry name" value="PEPTIDE CHAIN RELEASE FACTOR"/>
    <property type="match status" value="1"/>
</dbReference>
<accession>A0A2J6RVA7</accession>
<dbReference type="Gene3D" id="3.30.160.20">
    <property type="match status" value="1"/>
</dbReference>
<dbReference type="GO" id="GO:0070126">
    <property type="term" value="P:mitochondrial translational termination"/>
    <property type="evidence" value="ECO:0007669"/>
    <property type="project" value="TreeGrafter"/>
</dbReference>
<feature type="compositionally biased region" description="Basic residues" evidence="2">
    <location>
        <begin position="203"/>
        <end position="216"/>
    </location>
</feature>
<evidence type="ECO:0000256" key="2">
    <source>
        <dbReference type="SAM" id="MobiDB-lite"/>
    </source>
</evidence>
<dbReference type="GO" id="GO:0016150">
    <property type="term" value="F:translation release factor activity, codon nonspecific"/>
    <property type="evidence" value="ECO:0007669"/>
    <property type="project" value="TreeGrafter"/>
</dbReference>
<feature type="domain" description="Prokaryotic-type class I peptide chain release factors" evidence="3">
    <location>
        <begin position="84"/>
        <end position="210"/>
    </location>
</feature>
<proteinExistence type="inferred from homology"/>
<dbReference type="STRING" id="1149755.A0A2J6RVA7"/>
<protein>
    <recommendedName>
        <fullName evidence="3">Prokaryotic-type class I peptide chain release factors domain-containing protein</fullName>
    </recommendedName>
</protein>
<reference evidence="4 5" key="1">
    <citation type="submission" date="2016-04" db="EMBL/GenBank/DDBJ databases">
        <title>A degradative enzymes factory behind the ericoid mycorrhizal symbiosis.</title>
        <authorList>
            <consortium name="DOE Joint Genome Institute"/>
            <person name="Martino E."/>
            <person name="Morin E."/>
            <person name="Grelet G."/>
            <person name="Kuo A."/>
            <person name="Kohler A."/>
            <person name="Daghino S."/>
            <person name="Barry K."/>
            <person name="Choi C."/>
            <person name="Cichocki N."/>
            <person name="Clum A."/>
            <person name="Copeland A."/>
            <person name="Hainaut M."/>
            <person name="Haridas S."/>
            <person name="Labutti K."/>
            <person name="Lindquist E."/>
            <person name="Lipzen A."/>
            <person name="Khouja H.-R."/>
            <person name="Murat C."/>
            <person name="Ohm R."/>
            <person name="Olson A."/>
            <person name="Spatafora J."/>
            <person name="Veneault-Fourrey C."/>
            <person name="Henrissat B."/>
            <person name="Grigoriev I."/>
            <person name="Martin F."/>
            <person name="Perotto S."/>
        </authorList>
    </citation>
    <scope>NUCLEOTIDE SEQUENCE [LARGE SCALE GENOMIC DNA]</scope>
    <source>
        <strain evidence="4 5">F</strain>
    </source>
</reference>
<dbReference type="OrthoDB" id="270639at2759"/>
<dbReference type="InterPro" id="IPR000352">
    <property type="entry name" value="Pep_chain_release_fac_I"/>
</dbReference>
<name>A0A2J6RVA7_HYAVF</name>
<dbReference type="GO" id="GO:0004045">
    <property type="term" value="F:peptidyl-tRNA hydrolase activity"/>
    <property type="evidence" value="ECO:0007669"/>
    <property type="project" value="TreeGrafter"/>
</dbReference>
<dbReference type="InterPro" id="IPR052104">
    <property type="entry name" value="Mito_Release_Factor_mL62"/>
</dbReference>
<evidence type="ECO:0000313" key="5">
    <source>
        <dbReference type="Proteomes" id="UP000235786"/>
    </source>
</evidence>
<dbReference type="GO" id="GO:0005762">
    <property type="term" value="C:mitochondrial large ribosomal subunit"/>
    <property type="evidence" value="ECO:0007669"/>
    <property type="project" value="TreeGrafter"/>
</dbReference>
<evidence type="ECO:0000313" key="4">
    <source>
        <dbReference type="EMBL" id="PMD42454.1"/>
    </source>
</evidence>
<feature type="region of interest" description="Disordered" evidence="2">
    <location>
        <begin position="196"/>
        <end position="224"/>
    </location>
</feature>
<comment type="similarity">
    <text evidence="1">Belongs to the prokaryotic/mitochondrial release factor family.</text>
</comment>
<organism evidence="4 5">
    <name type="scientific">Hyaloscypha variabilis (strain UAMH 11265 / GT02V1 / F)</name>
    <name type="common">Meliniomyces variabilis</name>
    <dbReference type="NCBI Taxonomy" id="1149755"/>
    <lineage>
        <taxon>Eukaryota</taxon>
        <taxon>Fungi</taxon>
        <taxon>Dikarya</taxon>
        <taxon>Ascomycota</taxon>
        <taxon>Pezizomycotina</taxon>
        <taxon>Leotiomycetes</taxon>
        <taxon>Helotiales</taxon>
        <taxon>Hyaloscyphaceae</taxon>
        <taxon>Hyaloscypha</taxon>
        <taxon>Hyaloscypha variabilis</taxon>
    </lineage>
</organism>
<dbReference type="EMBL" id="KZ613943">
    <property type="protein sequence ID" value="PMD42454.1"/>
    <property type="molecule type" value="Genomic_DNA"/>
</dbReference>
<gene>
    <name evidence="4" type="ORF">L207DRAFT_510671</name>
</gene>
<dbReference type="InterPro" id="IPR045853">
    <property type="entry name" value="Pep_chain_release_fac_I_sf"/>
</dbReference>
<evidence type="ECO:0000256" key="1">
    <source>
        <dbReference type="ARBA" id="ARBA00010835"/>
    </source>
</evidence>
<evidence type="ECO:0000259" key="3">
    <source>
        <dbReference type="Pfam" id="PF00472"/>
    </source>
</evidence>
<dbReference type="Pfam" id="PF00472">
    <property type="entry name" value="RF-1"/>
    <property type="match status" value="1"/>
</dbReference>